<gene>
    <name evidence="9" type="primary">lpxE</name>
    <name evidence="9" type="ORF">KUG47_04485</name>
</gene>
<dbReference type="PANTHER" id="PTHR14969">
    <property type="entry name" value="SPHINGOSINE-1-PHOSPHATE PHOSPHOHYDROLASE"/>
    <property type="match status" value="1"/>
</dbReference>
<reference evidence="9 10" key="1">
    <citation type="submission" date="2021-06" db="EMBL/GenBank/DDBJ databases">
        <title>Falsochrobactrum tianjin sp.nov., a new petroleum-degrading bacteria isolated from oily soils.</title>
        <authorList>
            <person name="Chen G."/>
            <person name="Chen H."/>
            <person name="Tian J."/>
            <person name="Qing J."/>
            <person name="Zhong L."/>
            <person name="Ma W."/>
            <person name="Song Y."/>
            <person name="Cui X."/>
            <person name="Yan B."/>
        </authorList>
    </citation>
    <scope>NUCLEOTIDE SEQUENCE [LARGE SCALE GENOMIC DNA]</scope>
    <source>
        <strain evidence="9 10">TDYN1</strain>
    </source>
</reference>
<feature type="transmembrane region" description="Helical" evidence="7">
    <location>
        <begin position="115"/>
        <end position="134"/>
    </location>
</feature>
<dbReference type="AlphaFoldDB" id="A0A949UTW0"/>
<keyword evidence="3 7" id="KW-0812">Transmembrane</keyword>
<dbReference type="Proteomes" id="UP000752297">
    <property type="component" value="Unassembled WGS sequence"/>
</dbReference>
<comment type="subcellular location">
    <subcellularLocation>
        <location evidence="1">Cell membrane</location>
        <topology evidence="1">Multi-pass membrane protein</topology>
    </subcellularLocation>
</comment>
<dbReference type="GO" id="GO:0016787">
    <property type="term" value="F:hydrolase activity"/>
    <property type="evidence" value="ECO:0007669"/>
    <property type="project" value="UniProtKB-KW"/>
</dbReference>
<keyword evidence="4" id="KW-0378">Hydrolase</keyword>
<feature type="transmembrane region" description="Helical" evidence="7">
    <location>
        <begin position="171"/>
        <end position="190"/>
    </location>
</feature>
<dbReference type="GO" id="GO:0005886">
    <property type="term" value="C:plasma membrane"/>
    <property type="evidence" value="ECO:0007669"/>
    <property type="project" value="UniProtKB-SubCell"/>
</dbReference>
<feature type="transmembrane region" description="Helical" evidence="7">
    <location>
        <begin position="36"/>
        <end position="57"/>
    </location>
</feature>
<feature type="domain" description="Phosphatidic acid phosphatase type 2/haloperoxidase" evidence="8">
    <location>
        <begin position="124"/>
        <end position="234"/>
    </location>
</feature>
<name>A0A949UTW0_9HYPH</name>
<dbReference type="EMBL" id="JAHRVA010000001">
    <property type="protein sequence ID" value="MBV2142756.1"/>
    <property type="molecule type" value="Genomic_DNA"/>
</dbReference>
<evidence type="ECO:0000256" key="1">
    <source>
        <dbReference type="ARBA" id="ARBA00004651"/>
    </source>
</evidence>
<evidence type="ECO:0000256" key="6">
    <source>
        <dbReference type="ARBA" id="ARBA00023136"/>
    </source>
</evidence>
<dbReference type="Pfam" id="PF01569">
    <property type="entry name" value="PAP2"/>
    <property type="match status" value="1"/>
</dbReference>
<dbReference type="PANTHER" id="PTHR14969:SF62">
    <property type="entry name" value="DECAPRENYLPHOSPHORYL-5-PHOSPHORIBOSE PHOSPHATASE RV3807C-RELATED"/>
    <property type="match status" value="1"/>
</dbReference>
<keyword evidence="10" id="KW-1185">Reference proteome</keyword>
<dbReference type="RefSeq" id="WP_217676720.1">
    <property type="nucleotide sequence ID" value="NZ_JAHRVA010000001.1"/>
</dbReference>
<evidence type="ECO:0000313" key="10">
    <source>
        <dbReference type="Proteomes" id="UP000752297"/>
    </source>
</evidence>
<feature type="transmembrane region" description="Helical" evidence="7">
    <location>
        <begin position="219"/>
        <end position="238"/>
    </location>
</feature>
<evidence type="ECO:0000256" key="3">
    <source>
        <dbReference type="ARBA" id="ARBA00022692"/>
    </source>
</evidence>
<keyword evidence="5 7" id="KW-1133">Transmembrane helix</keyword>
<evidence type="ECO:0000256" key="2">
    <source>
        <dbReference type="ARBA" id="ARBA00022475"/>
    </source>
</evidence>
<evidence type="ECO:0000259" key="8">
    <source>
        <dbReference type="SMART" id="SM00014"/>
    </source>
</evidence>
<dbReference type="SMART" id="SM00014">
    <property type="entry name" value="acidPPc"/>
    <property type="match status" value="1"/>
</dbReference>
<proteinExistence type="predicted"/>
<evidence type="ECO:0000256" key="7">
    <source>
        <dbReference type="SAM" id="Phobius"/>
    </source>
</evidence>
<comment type="caution">
    <text evidence="9">The sequence shown here is derived from an EMBL/GenBank/DDBJ whole genome shotgun (WGS) entry which is preliminary data.</text>
</comment>
<evidence type="ECO:0000256" key="5">
    <source>
        <dbReference type="ARBA" id="ARBA00022989"/>
    </source>
</evidence>
<evidence type="ECO:0000256" key="4">
    <source>
        <dbReference type="ARBA" id="ARBA00022801"/>
    </source>
</evidence>
<protein>
    <submittedName>
        <fullName evidence="9">Lipid A 1-phosphatase LpxE</fullName>
    </submittedName>
</protein>
<keyword evidence="2" id="KW-1003">Cell membrane</keyword>
<sequence>MAEAKAKDILLQPFRVASELMRALFKPAYRGAPSAWTLEMTAVIVVLPFILLVLHIWDAQLARSAMTSDWILMKGLRAATDSIRTLVWLFIALIVWLVTACLLSPSIRISFRSALVWLHGWATLLLISILAGSFPLEIGKLAIGRARPVLLDELGAAYFSPFHGEHAYESFPSGHSMMAGIMLVSFWIFLPRWRIATVPVCLLLAISRLAAGAHYPTDVVAGLTVGIIAAWWVARFLATRNIIFSFSGERAFPQV</sequence>
<dbReference type="InterPro" id="IPR000326">
    <property type="entry name" value="PAP2/HPO"/>
</dbReference>
<feature type="transmembrane region" description="Helical" evidence="7">
    <location>
        <begin position="85"/>
        <end position="103"/>
    </location>
</feature>
<accession>A0A949UTW0</accession>
<organism evidence="9 10">
    <name type="scientific">Falsochrobactrum tianjinense</name>
    <dbReference type="NCBI Taxonomy" id="2706015"/>
    <lineage>
        <taxon>Bacteria</taxon>
        <taxon>Pseudomonadati</taxon>
        <taxon>Pseudomonadota</taxon>
        <taxon>Alphaproteobacteria</taxon>
        <taxon>Hyphomicrobiales</taxon>
        <taxon>Brucellaceae</taxon>
        <taxon>Falsochrobactrum</taxon>
    </lineage>
</organism>
<keyword evidence="6 7" id="KW-0472">Membrane</keyword>
<evidence type="ECO:0000313" key="9">
    <source>
        <dbReference type="EMBL" id="MBV2142756.1"/>
    </source>
</evidence>